<name>A0ABS7JAF5_9SPHN</name>
<keyword evidence="2" id="KW-1185">Reference proteome</keyword>
<dbReference type="SUPFAM" id="SSF53335">
    <property type="entry name" value="S-adenosyl-L-methionine-dependent methyltransferases"/>
    <property type="match status" value="1"/>
</dbReference>
<dbReference type="PANTHER" id="PTHR43861">
    <property type="entry name" value="TRANS-ACONITATE 2-METHYLTRANSFERASE-RELATED"/>
    <property type="match status" value="1"/>
</dbReference>
<protein>
    <submittedName>
        <fullName evidence="1">Methionine biosynthesis protein MetW</fullName>
    </submittedName>
</protein>
<dbReference type="NCBIfam" id="TIGR02081">
    <property type="entry name" value="metW"/>
    <property type="match status" value="1"/>
</dbReference>
<proteinExistence type="predicted"/>
<comment type="caution">
    <text evidence="1">The sequence shown here is derived from an EMBL/GenBank/DDBJ whole genome shotgun (WGS) entry which is preliminary data.</text>
</comment>
<dbReference type="EMBL" id="JAIGNQ010000001">
    <property type="protein sequence ID" value="MBX7487004.1"/>
    <property type="molecule type" value="Genomic_DNA"/>
</dbReference>
<dbReference type="Pfam" id="PF07021">
    <property type="entry name" value="MetW"/>
    <property type="match status" value="1"/>
</dbReference>
<accession>A0ABS7JAF5</accession>
<reference evidence="1 2" key="1">
    <citation type="submission" date="2021-08" db="EMBL/GenBank/DDBJ databases">
        <title>Comparative Genomics Analysis of the Genus Qipengyuania Reveals Extensive Genetic Diversity and Metabolic Versatility, Including the Description of Fifteen Novel Species.</title>
        <authorList>
            <person name="Liu Y."/>
        </authorList>
    </citation>
    <scope>NUCLEOTIDE SEQUENCE [LARGE SCALE GENOMIC DNA]</scope>
    <source>
        <strain evidence="1 2">GH25</strain>
    </source>
</reference>
<dbReference type="Proteomes" id="UP000776651">
    <property type="component" value="Unassembled WGS sequence"/>
</dbReference>
<evidence type="ECO:0000313" key="1">
    <source>
        <dbReference type="EMBL" id="MBX7487004.1"/>
    </source>
</evidence>
<organism evidence="1 2">
    <name type="scientific">Qipengyuania pacifica</name>
    <dbReference type="NCBI Taxonomy" id="2860199"/>
    <lineage>
        <taxon>Bacteria</taxon>
        <taxon>Pseudomonadati</taxon>
        <taxon>Pseudomonadota</taxon>
        <taxon>Alphaproteobacteria</taxon>
        <taxon>Sphingomonadales</taxon>
        <taxon>Erythrobacteraceae</taxon>
        <taxon>Qipengyuania</taxon>
    </lineage>
</organism>
<dbReference type="InterPro" id="IPR010743">
    <property type="entry name" value="Methionine_synth_MetW"/>
</dbReference>
<evidence type="ECO:0000313" key="2">
    <source>
        <dbReference type="Proteomes" id="UP000776651"/>
    </source>
</evidence>
<sequence length="199" mass="22066">MSVAAIDQRPDLAAIASRITPESRVLDIGCGDGVLMMALRNKGCDVRGIEIDGACVERCVSQGLSVVQGDADSDLGDYPDKGFDYAVLSQTLQTASRPDRMLDELLRVGTRAFVSFPNFAHWRTRAALMFGGRMPVTRSIPVSWYETQNIHHVTVHDFRELAREKGATIVRDWYFAGKRPVSRAGANMRAEFAVFELSR</sequence>
<dbReference type="CDD" id="cd02440">
    <property type="entry name" value="AdoMet_MTases"/>
    <property type="match status" value="1"/>
</dbReference>
<gene>
    <name evidence="1" type="primary">metW</name>
    <name evidence="1" type="ORF">K3177_00610</name>
</gene>
<dbReference type="Gene3D" id="3.40.50.150">
    <property type="entry name" value="Vaccinia Virus protein VP39"/>
    <property type="match status" value="1"/>
</dbReference>
<dbReference type="InterPro" id="IPR029063">
    <property type="entry name" value="SAM-dependent_MTases_sf"/>
</dbReference>